<comment type="caution">
    <text evidence="5">The sequence shown here is derived from an EMBL/GenBank/DDBJ whole genome shotgun (WGS) entry which is preliminary data.</text>
</comment>
<dbReference type="EMBL" id="LSRX01000941">
    <property type="protein sequence ID" value="OLP86008.1"/>
    <property type="molecule type" value="Genomic_DNA"/>
</dbReference>
<feature type="repeat" description="ANK" evidence="3">
    <location>
        <begin position="836"/>
        <end position="868"/>
    </location>
</feature>
<feature type="repeat" description="ANK" evidence="3">
    <location>
        <begin position="935"/>
        <end position="961"/>
    </location>
</feature>
<evidence type="ECO:0000256" key="1">
    <source>
        <dbReference type="ARBA" id="ARBA00022737"/>
    </source>
</evidence>
<feature type="repeat" description="ANK" evidence="3">
    <location>
        <begin position="777"/>
        <end position="809"/>
    </location>
</feature>
<keyword evidence="6" id="KW-1185">Reference proteome</keyword>
<keyword evidence="1" id="KW-0677">Repeat</keyword>
<sequence length="1153" mass="123658">MKTNGPVLCVEDLRFAVHRRLPLSAKSGWVGERPPYRARIGNVDYGDGDNSDDDAAADDDDDDDGDDDAAADDDDDDDEDDDDDDDGDDNAVGGDDRVDDEMEAITLMITMEMLSQSPEEVAILHDLNSTNGTFASSSEPPVDRVPLEGTRLALGDSLRFGFCPWIYRLEAQLFMCGASVAGHISGEATCFAALVMAEGGEMHLFAGREVREEYAAVRSRAAAEGTTREYDEALLLLVSQVNDGHAEPEKILFWRKILFPVTFTFEQHAMPMEAFVRSSSMAHNPSIEELEATCTAFAQRPMSRTCPLRARSTPGKVRPATAVADLATEEEHKEVDTLEGVVPGPADIEEEQVSFQTSYATSRIFMDLESAADLESVESQLQEEETPVPGAGSASAGGDEPECLHVDFVAVRDMRWHFASHLLSLCCEALTFLTETLPALAAEIGEQLLTILAKHIQPAHPRIDSSPSPKKRRSEPAKVDPELWTRAEDLLTRVRHIRPAEAKAKKMLKKLVAGVNDLGQEFDAAGSTEFTGWIAKKKVNQKLQKHSEAVKKKACERCSSERLDGVDSDQVSRLVVGTEQLVALLRAFRSEIEMFGKGLRFGDAGLMDKGVKIEDDGDLDSAVGLFSPPAAMLRVRLLSGHEVAIPVISPVESEFYDVKALKQQLNRLHGMPVRFRQRLFHGADLLPDSAQLDSPMTLELVLLPYSDVSQTQADELVRDAETGSTFKVESMLQQPQNPNNVDSQGTSALMAASEAGHIEVLGLLLEAGAHVNYRDDAGETALELASLMGHVEVVQRLMEACADTNSRSRDGFTPLMRAAAAGHSEVVRVLLHAGAESSTALIVAASVGQAGMLRLLLEAGADKNSRDDSGYTGLMRASLTGNLAAARVLLDAGAAVDLTNNRGFSALMIASLGDHAELVELLLQAGADKNGRDSHGYTPLMGASQHGHAETVRVLLHAGADGSSALIVAASAGQTGVLRLLLEAGVDKNSRDDRGYTGLMFASLEGNSGAARVLLDAGAAVDLTSHRGLNAMVLASSEGHAELVELLLQAGADKNGRDSHGFTPLMAASRNGHAEAVRMLLHAGADVNLGTVDGTSALILASDRGHEEVVKLLQDAGRDSSSSKKRHHLPDLSPSKRPRQSPGAAHDADAPIQ</sequence>
<feature type="region of interest" description="Disordered" evidence="4">
    <location>
        <begin position="24"/>
        <end position="99"/>
    </location>
</feature>
<dbReference type="Pfam" id="PF12796">
    <property type="entry name" value="Ank_2"/>
    <property type="match status" value="3"/>
</dbReference>
<protein>
    <submittedName>
        <fullName evidence="5">Ankyrin repeat domain-containing protein 17</fullName>
    </submittedName>
</protein>
<dbReference type="Proteomes" id="UP000186817">
    <property type="component" value="Unassembled WGS sequence"/>
</dbReference>
<feature type="region of interest" description="Disordered" evidence="4">
    <location>
        <begin position="459"/>
        <end position="479"/>
    </location>
</feature>
<dbReference type="PANTHER" id="PTHR24126:SF14">
    <property type="entry name" value="ANK_REP_REGION DOMAIN-CONTAINING PROTEIN"/>
    <property type="match status" value="1"/>
</dbReference>
<organism evidence="5 6">
    <name type="scientific">Symbiodinium microadriaticum</name>
    <name type="common">Dinoflagellate</name>
    <name type="synonym">Zooxanthella microadriatica</name>
    <dbReference type="NCBI Taxonomy" id="2951"/>
    <lineage>
        <taxon>Eukaryota</taxon>
        <taxon>Sar</taxon>
        <taxon>Alveolata</taxon>
        <taxon>Dinophyceae</taxon>
        <taxon>Suessiales</taxon>
        <taxon>Symbiodiniaceae</taxon>
        <taxon>Symbiodinium</taxon>
    </lineage>
</organism>
<dbReference type="OrthoDB" id="5986190at2759"/>
<feature type="repeat" description="ANK" evidence="3">
    <location>
        <begin position="810"/>
        <end position="836"/>
    </location>
</feature>
<dbReference type="Gene3D" id="1.25.40.20">
    <property type="entry name" value="Ankyrin repeat-containing domain"/>
    <property type="match status" value="5"/>
</dbReference>
<evidence type="ECO:0000256" key="3">
    <source>
        <dbReference type="PROSITE-ProRule" id="PRU00023"/>
    </source>
</evidence>
<dbReference type="SUPFAM" id="SSF48403">
    <property type="entry name" value="Ankyrin repeat"/>
    <property type="match status" value="2"/>
</dbReference>
<evidence type="ECO:0000256" key="2">
    <source>
        <dbReference type="ARBA" id="ARBA00023043"/>
    </source>
</evidence>
<gene>
    <name evidence="5" type="primary">ANKRD17</name>
    <name evidence="5" type="ORF">AK812_SmicGene32939</name>
</gene>
<dbReference type="AlphaFoldDB" id="A0A1Q9CSV1"/>
<dbReference type="InterPro" id="IPR002110">
    <property type="entry name" value="Ankyrin_rpt"/>
</dbReference>
<feature type="repeat" description="ANK" evidence="3">
    <location>
        <begin position="961"/>
        <end position="993"/>
    </location>
</feature>
<evidence type="ECO:0000313" key="6">
    <source>
        <dbReference type="Proteomes" id="UP000186817"/>
    </source>
</evidence>
<feature type="region of interest" description="Disordered" evidence="4">
    <location>
        <begin position="1114"/>
        <end position="1153"/>
    </location>
</feature>
<feature type="repeat" description="ANK" evidence="3">
    <location>
        <begin position="1093"/>
        <end position="1125"/>
    </location>
</feature>
<feature type="repeat" description="ANK" evidence="3">
    <location>
        <begin position="869"/>
        <end position="901"/>
    </location>
</feature>
<reference evidence="5 6" key="1">
    <citation type="submission" date="2016-02" db="EMBL/GenBank/DDBJ databases">
        <title>Genome analysis of coral dinoflagellate symbionts highlights evolutionary adaptations to a symbiotic lifestyle.</title>
        <authorList>
            <person name="Aranda M."/>
            <person name="Li Y."/>
            <person name="Liew Y.J."/>
            <person name="Baumgarten S."/>
            <person name="Simakov O."/>
            <person name="Wilson M."/>
            <person name="Piel J."/>
            <person name="Ashoor H."/>
            <person name="Bougouffa S."/>
            <person name="Bajic V.B."/>
            <person name="Ryu T."/>
            <person name="Ravasi T."/>
            <person name="Bayer T."/>
            <person name="Micklem G."/>
            <person name="Kim H."/>
            <person name="Bhak J."/>
            <person name="Lajeunesse T.C."/>
            <person name="Voolstra C.R."/>
        </authorList>
    </citation>
    <scope>NUCLEOTIDE SEQUENCE [LARGE SCALE GENOMIC DNA]</scope>
    <source>
        <strain evidence="5 6">CCMP2467</strain>
    </source>
</reference>
<feature type="repeat" description="ANK" evidence="3">
    <location>
        <begin position="1060"/>
        <end position="1092"/>
    </location>
</feature>
<dbReference type="Pfam" id="PF13857">
    <property type="entry name" value="Ank_5"/>
    <property type="match status" value="1"/>
</dbReference>
<dbReference type="PROSITE" id="PS50297">
    <property type="entry name" value="ANK_REP_REGION"/>
    <property type="match status" value="12"/>
</dbReference>
<dbReference type="PRINTS" id="PR01415">
    <property type="entry name" value="ANKYRIN"/>
</dbReference>
<feature type="region of interest" description="Disordered" evidence="4">
    <location>
        <begin position="375"/>
        <end position="399"/>
    </location>
</feature>
<feature type="repeat" description="ANK" evidence="3">
    <location>
        <begin position="744"/>
        <end position="776"/>
    </location>
</feature>
<accession>A0A1Q9CSV1</accession>
<proteinExistence type="predicted"/>
<dbReference type="PANTHER" id="PTHR24126">
    <property type="entry name" value="ANKYRIN REPEAT, PH AND SEC7 DOMAIN CONTAINING PROTEIN SECG-RELATED"/>
    <property type="match status" value="1"/>
</dbReference>
<feature type="repeat" description="ANK" evidence="3">
    <location>
        <begin position="994"/>
        <end position="1026"/>
    </location>
</feature>
<feature type="compositionally biased region" description="Acidic residues" evidence="4">
    <location>
        <begin position="375"/>
        <end position="386"/>
    </location>
</feature>
<keyword evidence="2 3" id="KW-0040">ANK repeat</keyword>
<evidence type="ECO:0000256" key="4">
    <source>
        <dbReference type="SAM" id="MobiDB-lite"/>
    </source>
</evidence>
<dbReference type="PROSITE" id="PS50088">
    <property type="entry name" value="ANK_REPEAT"/>
    <property type="match status" value="12"/>
</dbReference>
<evidence type="ECO:0000313" key="5">
    <source>
        <dbReference type="EMBL" id="OLP86008.1"/>
    </source>
</evidence>
<feature type="compositionally biased region" description="Acidic residues" evidence="4">
    <location>
        <begin position="46"/>
        <end position="89"/>
    </location>
</feature>
<dbReference type="SMART" id="SM00248">
    <property type="entry name" value="ANK"/>
    <property type="match status" value="12"/>
</dbReference>
<feature type="repeat" description="ANK" evidence="3">
    <location>
        <begin position="902"/>
        <end position="934"/>
    </location>
</feature>
<dbReference type="InterPro" id="IPR036770">
    <property type="entry name" value="Ankyrin_rpt-contain_sf"/>
</dbReference>
<feature type="repeat" description="ANK" evidence="3">
    <location>
        <begin position="1027"/>
        <end position="1059"/>
    </location>
</feature>
<name>A0A1Q9CSV1_SYMMI</name>